<gene>
    <name evidence="16" type="ORF">HHL28_10570</name>
</gene>
<keyword evidence="4" id="KW-0813">Transport</keyword>
<dbReference type="GO" id="GO:0022904">
    <property type="term" value="P:respiratory electron transport chain"/>
    <property type="evidence" value="ECO:0007669"/>
    <property type="project" value="InterPro"/>
</dbReference>
<dbReference type="GO" id="GO:0009326">
    <property type="term" value="C:formate dehydrogenase complex"/>
    <property type="evidence" value="ECO:0007669"/>
    <property type="project" value="InterPro"/>
</dbReference>
<dbReference type="SUPFAM" id="SSF81342">
    <property type="entry name" value="Transmembrane di-heme cytochromes"/>
    <property type="match status" value="1"/>
</dbReference>
<evidence type="ECO:0000259" key="15">
    <source>
        <dbReference type="Pfam" id="PF01292"/>
    </source>
</evidence>
<feature type="transmembrane region" description="Helical" evidence="13">
    <location>
        <begin position="179"/>
        <end position="199"/>
    </location>
</feature>
<evidence type="ECO:0000256" key="7">
    <source>
        <dbReference type="ARBA" id="ARBA00022692"/>
    </source>
</evidence>
<dbReference type="InterPro" id="IPR016174">
    <property type="entry name" value="Di-haem_cyt_TM"/>
</dbReference>
<feature type="transmembrane region" description="Helical" evidence="13">
    <location>
        <begin position="91"/>
        <end position="114"/>
    </location>
</feature>
<dbReference type="GO" id="GO:0015944">
    <property type="term" value="P:formate oxidation"/>
    <property type="evidence" value="ECO:0007669"/>
    <property type="project" value="TreeGrafter"/>
</dbReference>
<comment type="cofactor">
    <cofactor evidence="1">
        <name>heme</name>
        <dbReference type="ChEBI" id="CHEBI:30413"/>
    </cofactor>
</comment>
<dbReference type="GO" id="GO:0009061">
    <property type="term" value="P:anaerobic respiration"/>
    <property type="evidence" value="ECO:0007669"/>
    <property type="project" value="TreeGrafter"/>
</dbReference>
<dbReference type="PANTHER" id="PTHR30074">
    <property type="entry name" value="FORMATE DEHYDROGENASE, NITRATE-INDUCIBLE, CYTOCHROME B556 FDN SUBUNIT"/>
    <property type="match status" value="1"/>
</dbReference>
<feature type="transmembrane region" description="Helical" evidence="13">
    <location>
        <begin position="134"/>
        <end position="159"/>
    </location>
</feature>
<proteinExistence type="inferred from homology"/>
<keyword evidence="8" id="KW-0479">Metal-binding</keyword>
<feature type="domain" description="Cytochrome b561 bacterial/Ni-hydrogenase" evidence="15">
    <location>
        <begin position="127"/>
        <end position="303"/>
    </location>
</feature>
<evidence type="ECO:0000256" key="5">
    <source>
        <dbReference type="ARBA" id="ARBA00022475"/>
    </source>
</evidence>
<sequence>MTNRLTRLAAAGLLALPLLAGGPAFAQGAGPVGQTPSGQQPQNISEQEVQLFQQLQGNVAGRVSIPDAKASLLIQPEGKSWRDFQREELKLIGGIAIFGILAVLAIFFATRGRIKIEGGPAGRTITRFNGLERFAHWLTASCFIVLGLSGLNIAFGRALLLPVIGPEAFTAVSQAGKYAHNYLSFPFTLGVVLMFLLWAKDNIPNKLDIDWLKAGGGLVGKGHAHAHRFNGGQKMIFWSTVLGGGAIAATGYFLMFPFTVTDMAGMQLAHIVHAVLGVLLIAMILAHIYIGSVGMEGAFAAMGSGEVDLNWARAHHDLWVQDMMGTRHEGRGHPVAAE</sequence>
<keyword evidence="10 13" id="KW-1133">Transmembrane helix</keyword>
<keyword evidence="5" id="KW-1003">Cell membrane</keyword>
<dbReference type="InterPro" id="IPR011577">
    <property type="entry name" value="Cyt_b561_bac/Ni-Hgenase"/>
</dbReference>
<dbReference type="PANTHER" id="PTHR30074:SF6">
    <property type="entry name" value="FORMATE DEHYDROGENASE GAMMA SUBUNIT"/>
    <property type="match status" value="1"/>
</dbReference>
<evidence type="ECO:0000256" key="1">
    <source>
        <dbReference type="ARBA" id="ARBA00001971"/>
    </source>
</evidence>
<dbReference type="EMBL" id="CP051775">
    <property type="protein sequence ID" value="QJE73476.1"/>
    <property type="molecule type" value="Genomic_DNA"/>
</dbReference>
<evidence type="ECO:0000313" key="16">
    <source>
        <dbReference type="EMBL" id="QJE73476.1"/>
    </source>
</evidence>
<keyword evidence="6" id="KW-0349">Heme</keyword>
<evidence type="ECO:0000256" key="10">
    <source>
        <dbReference type="ARBA" id="ARBA00022989"/>
    </source>
</evidence>
<comment type="similarity">
    <text evidence="3">Belongs to the formate dehydrogenase gamma subunit family.</text>
</comment>
<evidence type="ECO:0000313" key="17">
    <source>
        <dbReference type="Proteomes" id="UP000501891"/>
    </source>
</evidence>
<evidence type="ECO:0000256" key="14">
    <source>
        <dbReference type="SAM" id="SignalP"/>
    </source>
</evidence>
<evidence type="ECO:0000256" key="9">
    <source>
        <dbReference type="ARBA" id="ARBA00022982"/>
    </source>
</evidence>
<reference evidence="16" key="1">
    <citation type="submission" date="2020-04" db="EMBL/GenBank/DDBJ databases">
        <title>A desert anoxygenic phototrophic bacterium fixes CO2 using RubisCO under aerobic conditions.</title>
        <authorList>
            <person name="Tang K."/>
        </authorList>
    </citation>
    <scope>NUCLEOTIDE SEQUENCE [LARGE SCALE GENOMIC DNA]</scope>
    <source>
        <strain evidence="16">MIMtkB3</strain>
    </source>
</reference>
<evidence type="ECO:0000256" key="2">
    <source>
        <dbReference type="ARBA" id="ARBA00004651"/>
    </source>
</evidence>
<keyword evidence="12 13" id="KW-0472">Membrane</keyword>
<evidence type="ECO:0000256" key="3">
    <source>
        <dbReference type="ARBA" id="ARBA00010747"/>
    </source>
</evidence>
<keyword evidence="9" id="KW-0249">Electron transport</keyword>
<dbReference type="GO" id="GO:0008863">
    <property type="term" value="F:formate dehydrogenase (NAD+) activity"/>
    <property type="evidence" value="ECO:0007669"/>
    <property type="project" value="InterPro"/>
</dbReference>
<dbReference type="NCBIfam" id="TIGR01583">
    <property type="entry name" value="formate-DH-gamm"/>
    <property type="match status" value="1"/>
</dbReference>
<dbReference type="GO" id="GO:0009055">
    <property type="term" value="F:electron transfer activity"/>
    <property type="evidence" value="ECO:0007669"/>
    <property type="project" value="InterPro"/>
</dbReference>
<name>A0A858R8Z8_9PROT</name>
<accession>A0A858R8Z8</accession>
<keyword evidence="17" id="KW-1185">Reference proteome</keyword>
<dbReference type="KEGG" id="acru:HHL28_10570"/>
<evidence type="ECO:0000256" key="13">
    <source>
        <dbReference type="SAM" id="Phobius"/>
    </source>
</evidence>
<comment type="subcellular location">
    <subcellularLocation>
        <location evidence="2">Cell membrane</location>
        <topology evidence="2">Multi-pass membrane protein</topology>
    </subcellularLocation>
</comment>
<dbReference type="Pfam" id="PF01292">
    <property type="entry name" value="Ni_hydr_CYTB"/>
    <property type="match status" value="1"/>
</dbReference>
<dbReference type="InterPro" id="IPR051817">
    <property type="entry name" value="FDH_cytochrome_b556_subunit"/>
</dbReference>
<dbReference type="GO" id="GO:0036397">
    <property type="term" value="F:formate dehydrogenase (quinone) activity"/>
    <property type="evidence" value="ECO:0007669"/>
    <property type="project" value="TreeGrafter"/>
</dbReference>
<dbReference type="AlphaFoldDB" id="A0A858R8Z8"/>
<feature type="transmembrane region" description="Helical" evidence="13">
    <location>
        <begin position="268"/>
        <end position="290"/>
    </location>
</feature>
<evidence type="ECO:0000256" key="6">
    <source>
        <dbReference type="ARBA" id="ARBA00022617"/>
    </source>
</evidence>
<dbReference type="Gene3D" id="1.20.950.20">
    <property type="entry name" value="Transmembrane di-heme cytochromes, Chain C"/>
    <property type="match status" value="1"/>
</dbReference>
<feature type="signal peptide" evidence="14">
    <location>
        <begin position="1"/>
        <end position="26"/>
    </location>
</feature>
<dbReference type="GO" id="GO:0046872">
    <property type="term" value="F:metal ion binding"/>
    <property type="evidence" value="ECO:0007669"/>
    <property type="project" value="UniProtKB-KW"/>
</dbReference>
<organism evidence="16 17">
    <name type="scientific">Aerophototrophica crusticola</name>
    <dbReference type="NCBI Taxonomy" id="1709002"/>
    <lineage>
        <taxon>Bacteria</taxon>
        <taxon>Pseudomonadati</taxon>
        <taxon>Pseudomonadota</taxon>
        <taxon>Alphaproteobacteria</taxon>
        <taxon>Rhodospirillales</taxon>
        <taxon>Rhodospirillaceae</taxon>
        <taxon>Aerophototrophica</taxon>
    </lineage>
</organism>
<evidence type="ECO:0000256" key="12">
    <source>
        <dbReference type="ARBA" id="ARBA00023136"/>
    </source>
</evidence>
<protein>
    <submittedName>
        <fullName evidence="16">Formate dehydrogenase subunit gamma</fullName>
    </submittedName>
</protein>
<keyword evidence="7 13" id="KW-0812">Transmembrane</keyword>
<evidence type="ECO:0000256" key="8">
    <source>
        <dbReference type="ARBA" id="ARBA00022723"/>
    </source>
</evidence>
<evidence type="ECO:0000256" key="11">
    <source>
        <dbReference type="ARBA" id="ARBA00023004"/>
    </source>
</evidence>
<keyword evidence="11" id="KW-0408">Iron</keyword>
<dbReference type="Proteomes" id="UP000501891">
    <property type="component" value="Chromosome"/>
</dbReference>
<keyword evidence="14" id="KW-0732">Signal</keyword>
<feature type="transmembrane region" description="Helical" evidence="13">
    <location>
        <begin position="235"/>
        <end position="256"/>
    </location>
</feature>
<dbReference type="GO" id="GO:0005886">
    <property type="term" value="C:plasma membrane"/>
    <property type="evidence" value="ECO:0007669"/>
    <property type="project" value="UniProtKB-SubCell"/>
</dbReference>
<feature type="chain" id="PRO_5032699736" evidence="14">
    <location>
        <begin position="27"/>
        <end position="338"/>
    </location>
</feature>
<dbReference type="InterPro" id="IPR006471">
    <property type="entry name" value="Formate_DH_gsu"/>
</dbReference>
<evidence type="ECO:0000256" key="4">
    <source>
        <dbReference type="ARBA" id="ARBA00022448"/>
    </source>
</evidence>